<reference evidence="1 2" key="1">
    <citation type="submission" date="2016-04" db="EMBL/GenBank/DDBJ databases">
        <authorList>
            <person name="Evans L.H."/>
            <person name="Alamgir A."/>
            <person name="Owens N."/>
            <person name="Weber N.D."/>
            <person name="Virtaneva K."/>
            <person name="Barbian K."/>
            <person name="Babar A."/>
            <person name="Rosenke K."/>
        </authorList>
    </citation>
    <scope>NUCLEOTIDE SEQUENCE [LARGE SCALE GENOMIC DNA]</scope>
    <source>
        <strain evidence="1 2">IFM 0406</strain>
    </source>
</reference>
<protein>
    <submittedName>
        <fullName evidence="1">Uncharacterized protein</fullName>
    </submittedName>
</protein>
<sequence length="93" mass="10041">MDLDQLGIVRDRTLTLARRAVITRAIGHLTGTDHATVTAQLADPSLNLHDHLRRDPVQLARLLADGLYAADGRFFGAYKGAQQVLLAAGLPTN</sequence>
<organism evidence="1 2">
    <name type="scientific">Nocardia terpenica</name>
    <dbReference type="NCBI Taxonomy" id="455432"/>
    <lineage>
        <taxon>Bacteria</taxon>
        <taxon>Bacillati</taxon>
        <taxon>Actinomycetota</taxon>
        <taxon>Actinomycetes</taxon>
        <taxon>Mycobacteriales</taxon>
        <taxon>Nocardiaceae</taxon>
        <taxon>Nocardia</taxon>
    </lineage>
</organism>
<dbReference type="EMBL" id="LWGR01000021">
    <property type="protein sequence ID" value="KZM68339.1"/>
    <property type="molecule type" value="Genomic_DNA"/>
</dbReference>
<dbReference type="Proteomes" id="UP000076512">
    <property type="component" value="Unassembled WGS sequence"/>
</dbReference>
<comment type="caution">
    <text evidence="1">The sequence shown here is derived from an EMBL/GenBank/DDBJ whole genome shotgun (WGS) entry which is preliminary data.</text>
</comment>
<gene>
    <name evidence="1" type="ORF">AWN90_10655</name>
</gene>
<proteinExistence type="predicted"/>
<evidence type="ECO:0000313" key="1">
    <source>
        <dbReference type="EMBL" id="KZM68339.1"/>
    </source>
</evidence>
<accession>A0A164HAD9</accession>
<dbReference type="RefSeq" id="WP_067579852.1">
    <property type="nucleotide sequence ID" value="NZ_JABMCZ010000002.1"/>
</dbReference>
<dbReference type="AlphaFoldDB" id="A0A164HAD9"/>
<keyword evidence="2" id="KW-1185">Reference proteome</keyword>
<name>A0A164HAD9_9NOCA</name>
<evidence type="ECO:0000313" key="2">
    <source>
        <dbReference type="Proteomes" id="UP000076512"/>
    </source>
</evidence>